<dbReference type="Proteomes" id="UP000076420">
    <property type="component" value="Unassembled WGS sequence"/>
</dbReference>
<dbReference type="KEGG" id="bgt:106069818"/>
<evidence type="ECO:0000313" key="2">
    <source>
        <dbReference type="Proteomes" id="UP000076420"/>
    </source>
</evidence>
<dbReference type="PANTHER" id="PTHR15180">
    <property type="entry name" value="GENERAL TRANSCRIPTION FACTOR 3C POLYPEPTIDE 1"/>
    <property type="match status" value="1"/>
</dbReference>
<dbReference type="GO" id="GO:0003677">
    <property type="term" value="F:DNA binding"/>
    <property type="evidence" value="ECO:0007669"/>
    <property type="project" value="InterPro"/>
</dbReference>
<dbReference type="AlphaFoldDB" id="A0A2C9LAF8"/>
<proteinExistence type="predicted"/>
<evidence type="ECO:0000313" key="1">
    <source>
        <dbReference type="EnsemblMetazoa" id="BGLB028980-PA"/>
    </source>
</evidence>
<dbReference type="GO" id="GO:0042791">
    <property type="term" value="P:5S class rRNA transcription by RNA polymerase III"/>
    <property type="evidence" value="ECO:0007669"/>
    <property type="project" value="TreeGrafter"/>
</dbReference>
<gene>
    <name evidence="1" type="primary">106069818</name>
</gene>
<protein>
    <submittedName>
        <fullName evidence="1">Uncharacterized protein</fullName>
    </submittedName>
</protein>
<reference evidence="1" key="1">
    <citation type="submission" date="2020-05" db="UniProtKB">
        <authorList>
            <consortium name="EnsemblMetazoa"/>
        </authorList>
    </citation>
    <scope>IDENTIFICATION</scope>
    <source>
        <strain evidence="1">BB02</strain>
    </source>
</reference>
<dbReference type="PANTHER" id="PTHR15180:SF1">
    <property type="entry name" value="GENERAL TRANSCRIPTION FACTOR 3C POLYPEPTIDE 1"/>
    <property type="match status" value="1"/>
</dbReference>
<accession>A0A2C9LAF8</accession>
<name>A0A2C9LAF8_BIOGL</name>
<organism evidence="1 2">
    <name type="scientific">Biomphalaria glabrata</name>
    <name type="common">Bloodfluke planorb</name>
    <name type="synonym">Freshwater snail</name>
    <dbReference type="NCBI Taxonomy" id="6526"/>
    <lineage>
        <taxon>Eukaryota</taxon>
        <taxon>Metazoa</taxon>
        <taxon>Spiralia</taxon>
        <taxon>Lophotrochozoa</taxon>
        <taxon>Mollusca</taxon>
        <taxon>Gastropoda</taxon>
        <taxon>Heterobranchia</taxon>
        <taxon>Euthyneura</taxon>
        <taxon>Panpulmonata</taxon>
        <taxon>Hygrophila</taxon>
        <taxon>Lymnaeoidea</taxon>
        <taxon>Planorbidae</taxon>
        <taxon>Biomphalaria</taxon>
    </lineage>
</organism>
<dbReference type="VEuPathDB" id="VectorBase:BGLAX_034024"/>
<dbReference type="EnsemblMetazoa" id="BGLB028980-RA">
    <property type="protein sequence ID" value="BGLB028980-PA"/>
    <property type="gene ID" value="BGLB028980"/>
</dbReference>
<sequence length="114" mass="13028">MIEVIRTQPAGTLEPCDTRSQNVLYQCRLWRKYDGQLNHEGLKLILIRVLTYLMLHPGCTVSKVCYDLNPDILPASTMDAIDILELLDCIKLTRVAKMKPPDMFSTRVRNVAHS</sequence>
<dbReference type="InterPro" id="IPR044210">
    <property type="entry name" value="Tfc3-like"/>
</dbReference>
<dbReference type="GO" id="GO:0000127">
    <property type="term" value="C:transcription factor TFIIIC complex"/>
    <property type="evidence" value="ECO:0007669"/>
    <property type="project" value="InterPro"/>
</dbReference>
<dbReference type="GO" id="GO:0006384">
    <property type="term" value="P:transcription initiation at RNA polymerase III promoter"/>
    <property type="evidence" value="ECO:0007669"/>
    <property type="project" value="InterPro"/>
</dbReference>
<dbReference type="VEuPathDB" id="VectorBase:BGLB028980"/>